<dbReference type="SUPFAM" id="SSF55681">
    <property type="entry name" value="Class II aaRS and biotin synthetases"/>
    <property type="match status" value="1"/>
</dbReference>
<proteinExistence type="inferred from homology"/>
<dbReference type="PROSITE" id="PS50862">
    <property type="entry name" value="AA_TRNA_LIGASE_II"/>
    <property type="match status" value="1"/>
</dbReference>
<evidence type="ECO:0000256" key="2">
    <source>
        <dbReference type="ARBA" id="ARBA00022598"/>
    </source>
</evidence>
<accession>A0A117DX88</accession>
<dbReference type="PaxDb" id="5061-CADANGAP00003933"/>
<evidence type="ECO:0000256" key="7">
    <source>
        <dbReference type="SAM" id="MobiDB-lite"/>
    </source>
</evidence>
<keyword evidence="2" id="KW-0436">Ligase</keyword>
<protein>
    <submittedName>
        <fullName evidence="9">Aspartyl-tRNA synthetase</fullName>
    </submittedName>
</protein>
<dbReference type="GO" id="GO:0006422">
    <property type="term" value="P:aspartyl-tRNA aminoacylation"/>
    <property type="evidence" value="ECO:0007669"/>
    <property type="project" value="TreeGrafter"/>
</dbReference>
<reference evidence="10" key="1">
    <citation type="journal article" date="2016" name="Genome Announc.">
        <title>Draft genome sequence of Aspergillus niger strain An76.</title>
        <authorList>
            <person name="Gong W."/>
            <person name="Cheng Z."/>
            <person name="Zhang H."/>
            <person name="Liu L."/>
            <person name="Gao P."/>
            <person name="Wang L."/>
        </authorList>
    </citation>
    <scope>NUCLEOTIDE SEQUENCE [LARGE SCALE GENOMIC DNA]</scope>
    <source>
        <strain evidence="10">An76</strain>
    </source>
</reference>
<dbReference type="VEuPathDB" id="FungiDB:M747DRAFT_280571"/>
<dbReference type="PANTHER" id="PTHR22594:SF5">
    <property type="entry name" value="ASPARTATE--TRNA LIGASE, MITOCHONDRIAL"/>
    <property type="match status" value="1"/>
</dbReference>
<dbReference type="Gene3D" id="2.40.50.140">
    <property type="entry name" value="Nucleic acid-binding proteins"/>
    <property type="match status" value="1"/>
</dbReference>
<dbReference type="VEuPathDB" id="FungiDB:An04g03110"/>
<feature type="domain" description="Aminoacyl-transfer RNA synthetases class-II family profile" evidence="8">
    <location>
        <begin position="305"/>
        <end position="743"/>
    </location>
</feature>
<dbReference type="GO" id="GO:0004815">
    <property type="term" value="F:aspartate-tRNA ligase activity"/>
    <property type="evidence" value="ECO:0007669"/>
    <property type="project" value="TreeGrafter"/>
</dbReference>
<dbReference type="VEuPathDB" id="FungiDB:ASPNIDRAFT2_1221722"/>
<gene>
    <name evidence="9" type="ORF">ABL_02245</name>
</gene>
<dbReference type="Proteomes" id="UP000068243">
    <property type="component" value="Unassembled WGS sequence"/>
</dbReference>
<dbReference type="OMA" id="LCGWVDR"/>
<dbReference type="InterPro" id="IPR006195">
    <property type="entry name" value="aa-tRNA-synth_II"/>
</dbReference>
<comment type="caution">
    <text evidence="9">The sequence shown here is derived from an EMBL/GenBank/DDBJ whole genome shotgun (WGS) entry which is preliminary data.</text>
</comment>
<dbReference type="InterPro" id="IPR012340">
    <property type="entry name" value="NA-bd_OB-fold"/>
</dbReference>
<evidence type="ECO:0000256" key="4">
    <source>
        <dbReference type="ARBA" id="ARBA00022840"/>
    </source>
</evidence>
<dbReference type="HAMAP" id="MF_00044">
    <property type="entry name" value="Asp_tRNA_synth_type1"/>
    <property type="match status" value="1"/>
</dbReference>
<evidence type="ECO:0000256" key="5">
    <source>
        <dbReference type="ARBA" id="ARBA00022917"/>
    </source>
</evidence>
<keyword evidence="4" id="KW-0067">ATP-binding</keyword>
<dbReference type="Gene3D" id="3.30.930.10">
    <property type="entry name" value="Bira Bifunctional Protein, Domain 2"/>
    <property type="match status" value="1"/>
</dbReference>
<dbReference type="GO" id="GO:0005739">
    <property type="term" value="C:mitochondrion"/>
    <property type="evidence" value="ECO:0007669"/>
    <property type="project" value="TreeGrafter"/>
</dbReference>
<dbReference type="InterPro" id="IPR004364">
    <property type="entry name" value="Aa-tRNA-synt_II"/>
</dbReference>
<evidence type="ECO:0000259" key="8">
    <source>
        <dbReference type="PROSITE" id="PS50862"/>
    </source>
</evidence>
<dbReference type="AlphaFoldDB" id="A0A117DX88"/>
<evidence type="ECO:0000256" key="6">
    <source>
        <dbReference type="ARBA" id="ARBA00023146"/>
    </source>
</evidence>
<dbReference type="SUPFAM" id="SSF50249">
    <property type="entry name" value="Nucleic acid-binding proteins"/>
    <property type="match status" value="1"/>
</dbReference>
<dbReference type="Pfam" id="PF00152">
    <property type="entry name" value="tRNA-synt_2"/>
    <property type="match status" value="1"/>
</dbReference>
<dbReference type="NCBIfam" id="NF001750">
    <property type="entry name" value="PRK00476.1"/>
    <property type="match status" value="1"/>
</dbReference>
<keyword evidence="6 9" id="KW-0030">Aminoacyl-tRNA synthetase</keyword>
<evidence type="ECO:0000313" key="10">
    <source>
        <dbReference type="Proteomes" id="UP000068243"/>
    </source>
</evidence>
<dbReference type="OrthoDB" id="439710at2759"/>
<dbReference type="InterPro" id="IPR004115">
    <property type="entry name" value="GAD-like_sf"/>
</dbReference>
<sequence>MTAPEILLLIGSVEGARPVIEGGVPYSAQNLRPAVPGNFPIARLVHRPFEGIVPLHPRPRTIGIFVTVLNCVIFDSRAGLRSKMYLARAVRCPPHLRATYVEISNYFRGRQLGRLSALQAHSSPVRSFHEFSEKHRSNVTSSEFLDKFKQSMEFPQTPLDIDTLYSYDHEGQSVLLHGYLDKRDDMGKELSFARFYDHTMGRTIQLLSNSQSNTLPQLKKISRGSPVVVQGTVKRRVTKTADEERNDYLEIALESIQPLNEFPREIVLFGKNIVHPPKHRHLQLRSDKELRDALRFRAQARNVCRETLEQLKPAFVEIETPLLFKSTPEGAREFIVPTRKKGKAYALPQSPQQYKQILMASGIPRYFQFARCFRDEDLRADRQPEFTQLDLEMAFAAGQDVMAVVEELIRGLWGNMMPEPVPSGPFRRMTYQEAMTRYGSDKPDTRHGMEIHRVEHLLPADLVSKITPLTDPIVEAFKMDTVEQLPSATREFVSRFFDSTEGEPFNKNPDGAPGIFIYDEGQPLKGLGPLGFEAAEKIQEMLDLSHGDLLILQARPQAPFAGGATQLGSIRRAMAAASIAEDLREAPPGFEFLWIVDFPLFSPTDASEPGQGGTAGLSATHHPFTAPKTSSDVDLLSKDPTKALADHYDLVVNGVELGGGSRRIHCALTQNYIFKEILKMPKERIDEFQHLLNALWAGCPPHAGFALGFDRLITVMLGKESVRDVIAFPKIGKKGEDAMVKAPGKISEEVARLYNIKLK</sequence>
<dbReference type="Gene3D" id="3.30.1360.30">
    <property type="entry name" value="GAD-like domain"/>
    <property type="match status" value="1"/>
</dbReference>
<evidence type="ECO:0000313" key="9">
    <source>
        <dbReference type="EMBL" id="GAQ37658.1"/>
    </source>
</evidence>
<name>A0A117DX88_ASPNG</name>
<dbReference type="VEuPathDB" id="FungiDB:ATCC64974_79020"/>
<comment type="similarity">
    <text evidence="1">Belongs to the class-II aminoacyl-tRNA synthetase family. Type 1 subfamily.</text>
</comment>
<evidence type="ECO:0000256" key="3">
    <source>
        <dbReference type="ARBA" id="ARBA00022741"/>
    </source>
</evidence>
<dbReference type="PANTHER" id="PTHR22594">
    <property type="entry name" value="ASPARTYL/LYSYL-TRNA SYNTHETASE"/>
    <property type="match status" value="1"/>
</dbReference>
<dbReference type="InterPro" id="IPR002312">
    <property type="entry name" value="Asp/Asn-tRNA-synth_IIb"/>
</dbReference>
<feature type="region of interest" description="Disordered" evidence="7">
    <location>
        <begin position="606"/>
        <end position="633"/>
    </location>
</feature>
<keyword evidence="3" id="KW-0547">Nucleotide-binding</keyword>
<dbReference type="InterPro" id="IPR045864">
    <property type="entry name" value="aa-tRNA-synth_II/BPL/LPL"/>
</dbReference>
<dbReference type="InterPro" id="IPR004524">
    <property type="entry name" value="Asp-tRNA-ligase_1"/>
</dbReference>
<dbReference type="EMBL" id="BCMY01000003">
    <property type="protein sequence ID" value="GAQ37658.1"/>
    <property type="molecule type" value="Genomic_DNA"/>
</dbReference>
<dbReference type="NCBIfam" id="TIGR00459">
    <property type="entry name" value="aspS_bact"/>
    <property type="match status" value="1"/>
</dbReference>
<organism evidence="9 10">
    <name type="scientific">Aspergillus niger</name>
    <dbReference type="NCBI Taxonomy" id="5061"/>
    <lineage>
        <taxon>Eukaryota</taxon>
        <taxon>Fungi</taxon>
        <taxon>Dikarya</taxon>
        <taxon>Ascomycota</taxon>
        <taxon>Pezizomycotina</taxon>
        <taxon>Eurotiomycetes</taxon>
        <taxon>Eurotiomycetidae</taxon>
        <taxon>Eurotiales</taxon>
        <taxon>Aspergillaceae</taxon>
        <taxon>Aspergillus</taxon>
        <taxon>Aspergillus subgen. Circumdati</taxon>
    </lineage>
</organism>
<dbReference type="PRINTS" id="PR01042">
    <property type="entry name" value="TRNASYNTHASP"/>
</dbReference>
<dbReference type="GO" id="GO:0005524">
    <property type="term" value="F:ATP binding"/>
    <property type="evidence" value="ECO:0007669"/>
    <property type="project" value="UniProtKB-KW"/>
</dbReference>
<keyword evidence="5" id="KW-0648">Protein biosynthesis</keyword>
<evidence type="ECO:0000256" key="1">
    <source>
        <dbReference type="ARBA" id="ARBA00006303"/>
    </source>
</evidence>